<dbReference type="GO" id="GO:0032259">
    <property type="term" value="P:methylation"/>
    <property type="evidence" value="ECO:0007669"/>
    <property type="project" value="UniProtKB-KW"/>
</dbReference>
<feature type="non-terminal residue" evidence="8">
    <location>
        <position position="1"/>
    </location>
</feature>
<sequence length="258" mass="29068">HPEKELSPGELEKFEDALRRLSRHEPVQYITGKTEFFGLEFRVTKDVLIPRPETEELVQWILEDLQQKENKELKILDIGTGSGCIAISLAKNLPQAKVSAIDISEKALKIAAENAASNEVQVQLIEKDILGTAGLGEKYDVIVSNPPYVRELEKKDMQKNVLNYEPATALYVKDLDPLIFYEKITALAAHDLEPAGAVYFEINQYLGKETETLLRKKDFLTSLKKDIFGVDRMLKGVKHENYISYPLHQPTGGTTSVL</sequence>
<evidence type="ECO:0000259" key="7">
    <source>
        <dbReference type="Pfam" id="PF17827"/>
    </source>
</evidence>
<dbReference type="AlphaFoldDB" id="A0A7C2MI22"/>
<dbReference type="InterPro" id="IPR040758">
    <property type="entry name" value="PrmC_N"/>
</dbReference>
<evidence type="ECO:0000256" key="2">
    <source>
        <dbReference type="ARBA" id="ARBA00022603"/>
    </source>
</evidence>
<dbReference type="InterPro" id="IPR002052">
    <property type="entry name" value="DNA_methylase_N6_adenine_CS"/>
</dbReference>
<dbReference type="InterPro" id="IPR029063">
    <property type="entry name" value="SAM-dependent_MTases_sf"/>
</dbReference>
<dbReference type="HAMAP" id="MF_02126">
    <property type="entry name" value="RF_methyltr_PrmC"/>
    <property type="match status" value="1"/>
</dbReference>
<dbReference type="Pfam" id="PF05175">
    <property type="entry name" value="MTS"/>
    <property type="match status" value="1"/>
</dbReference>
<dbReference type="InterPro" id="IPR019874">
    <property type="entry name" value="RF_methyltr_PrmC"/>
</dbReference>
<dbReference type="PANTHER" id="PTHR18895:SF74">
    <property type="entry name" value="MTRF1L RELEASE FACTOR GLUTAMINE METHYLTRANSFERASE"/>
    <property type="match status" value="1"/>
</dbReference>
<feature type="domain" description="Methyltransferase small" evidence="6">
    <location>
        <begin position="61"/>
        <end position="156"/>
    </location>
</feature>
<dbReference type="InterPro" id="IPR007848">
    <property type="entry name" value="Small_mtfrase_dom"/>
</dbReference>
<comment type="caution">
    <text evidence="8">The sequence shown here is derived from an EMBL/GenBank/DDBJ whole genome shotgun (WGS) entry which is preliminary data.</text>
</comment>
<dbReference type="EC" id="2.1.1.297" evidence="1"/>
<dbReference type="PROSITE" id="PS00092">
    <property type="entry name" value="N6_MTASE"/>
    <property type="match status" value="1"/>
</dbReference>
<dbReference type="NCBIfam" id="TIGR00536">
    <property type="entry name" value="hemK_fam"/>
    <property type="match status" value="1"/>
</dbReference>
<dbReference type="CDD" id="cd02440">
    <property type="entry name" value="AdoMet_MTases"/>
    <property type="match status" value="1"/>
</dbReference>
<evidence type="ECO:0000256" key="3">
    <source>
        <dbReference type="ARBA" id="ARBA00022679"/>
    </source>
</evidence>
<dbReference type="Gene3D" id="1.10.8.10">
    <property type="entry name" value="DNA helicase RuvA subunit, C-terminal domain"/>
    <property type="match status" value="1"/>
</dbReference>
<proteinExistence type="inferred from homology"/>
<dbReference type="InterPro" id="IPR004556">
    <property type="entry name" value="HemK-like"/>
</dbReference>
<organism evidence="8">
    <name type="scientific">Salinimicrobium catena</name>
    <dbReference type="NCBI Taxonomy" id="390640"/>
    <lineage>
        <taxon>Bacteria</taxon>
        <taxon>Pseudomonadati</taxon>
        <taxon>Bacteroidota</taxon>
        <taxon>Flavobacteriia</taxon>
        <taxon>Flavobacteriales</taxon>
        <taxon>Flavobacteriaceae</taxon>
        <taxon>Salinimicrobium</taxon>
    </lineage>
</organism>
<dbReference type="PANTHER" id="PTHR18895">
    <property type="entry name" value="HEMK METHYLTRANSFERASE"/>
    <property type="match status" value="1"/>
</dbReference>
<keyword evidence="2 8" id="KW-0489">Methyltransferase</keyword>
<keyword evidence="3 8" id="KW-0808">Transferase</keyword>
<dbReference type="Gene3D" id="3.40.50.150">
    <property type="entry name" value="Vaccinia Virus protein VP39"/>
    <property type="match status" value="1"/>
</dbReference>
<keyword evidence="4" id="KW-0949">S-adenosyl-L-methionine</keyword>
<dbReference type="GO" id="GO:0003676">
    <property type="term" value="F:nucleic acid binding"/>
    <property type="evidence" value="ECO:0007669"/>
    <property type="project" value="InterPro"/>
</dbReference>
<reference evidence="8" key="1">
    <citation type="journal article" date="2020" name="mSystems">
        <title>Genome- and Community-Level Interaction Insights into Carbon Utilization and Element Cycling Functions of Hydrothermarchaeota in Hydrothermal Sediment.</title>
        <authorList>
            <person name="Zhou Z."/>
            <person name="Liu Y."/>
            <person name="Xu W."/>
            <person name="Pan J."/>
            <person name="Luo Z.H."/>
            <person name="Li M."/>
        </authorList>
    </citation>
    <scope>NUCLEOTIDE SEQUENCE [LARGE SCALE GENOMIC DNA]</scope>
    <source>
        <strain evidence="8">SpSt-1235</strain>
    </source>
</reference>
<gene>
    <name evidence="8" type="primary">prmC</name>
    <name evidence="8" type="ORF">ENO10_08255</name>
</gene>
<dbReference type="GO" id="GO:0102559">
    <property type="term" value="F:peptide chain release factor N(5)-glutamine methyltransferase activity"/>
    <property type="evidence" value="ECO:0007669"/>
    <property type="project" value="UniProtKB-EC"/>
</dbReference>
<evidence type="ECO:0000259" key="6">
    <source>
        <dbReference type="Pfam" id="PF05175"/>
    </source>
</evidence>
<feature type="domain" description="Release factor glutamine methyltransferase N-terminal" evidence="7">
    <location>
        <begin position="1"/>
        <end position="32"/>
    </location>
</feature>
<evidence type="ECO:0000256" key="4">
    <source>
        <dbReference type="ARBA" id="ARBA00022691"/>
    </source>
</evidence>
<dbReference type="NCBIfam" id="TIGR03534">
    <property type="entry name" value="RF_mod_PrmC"/>
    <property type="match status" value="1"/>
</dbReference>
<protein>
    <recommendedName>
        <fullName evidence="1">peptide chain release factor N(5)-glutamine methyltransferase</fullName>
        <ecNumber evidence="1">2.1.1.297</ecNumber>
    </recommendedName>
</protein>
<evidence type="ECO:0000313" key="8">
    <source>
        <dbReference type="EMBL" id="HER41197.1"/>
    </source>
</evidence>
<comment type="catalytic activity">
    <reaction evidence="5">
        <text>L-glutaminyl-[peptide chain release factor] + S-adenosyl-L-methionine = N(5)-methyl-L-glutaminyl-[peptide chain release factor] + S-adenosyl-L-homocysteine + H(+)</text>
        <dbReference type="Rhea" id="RHEA:42896"/>
        <dbReference type="Rhea" id="RHEA-COMP:10271"/>
        <dbReference type="Rhea" id="RHEA-COMP:10272"/>
        <dbReference type="ChEBI" id="CHEBI:15378"/>
        <dbReference type="ChEBI" id="CHEBI:30011"/>
        <dbReference type="ChEBI" id="CHEBI:57856"/>
        <dbReference type="ChEBI" id="CHEBI:59789"/>
        <dbReference type="ChEBI" id="CHEBI:61891"/>
        <dbReference type="EC" id="2.1.1.297"/>
    </reaction>
</comment>
<accession>A0A7C2MI22</accession>
<dbReference type="Proteomes" id="UP000885753">
    <property type="component" value="Unassembled WGS sequence"/>
</dbReference>
<evidence type="ECO:0000256" key="5">
    <source>
        <dbReference type="ARBA" id="ARBA00048391"/>
    </source>
</evidence>
<evidence type="ECO:0000256" key="1">
    <source>
        <dbReference type="ARBA" id="ARBA00012771"/>
    </source>
</evidence>
<dbReference type="EMBL" id="DSEE01000593">
    <property type="protein sequence ID" value="HER41197.1"/>
    <property type="molecule type" value="Genomic_DNA"/>
</dbReference>
<name>A0A7C2MI22_9FLAO</name>
<dbReference type="SUPFAM" id="SSF53335">
    <property type="entry name" value="S-adenosyl-L-methionine-dependent methyltransferases"/>
    <property type="match status" value="1"/>
</dbReference>
<dbReference type="Pfam" id="PF17827">
    <property type="entry name" value="PrmC_N"/>
    <property type="match status" value="1"/>
</dbReference>
<dbReference type="InterPro" id="IPR050320">
    <property type="entry name" value="N5-glutamine_MTase"/>
</dbReference>